<sequence>MSILGEFVDAAKFIGLLQSIKNNNRLKRVVLQSKKVYVGSLEKSGISFETTNSLKKYIYDTCIKIKFKGRYGKDPRVYLIWSKNDEKISLDDRESVRIAKLTKNYAREYTYTIQKSDTYESNSKKILKPYIIVILGNQKISIGYIAVLDTAVAKKMPLSRGTQVKPMQHLNPFIEGIQYYDSLYKTLEPINGNKLTNDQIDNLKSVSEQIMEIVRSGDF</sequence>
<dbReference type="RefSeq" id="WP_369941912.1">
    <property type="nucleotide sequence ID" value="NZ_JBCLUF010000017.1"/>
</dbReference>
<protein>
    <submittedName>
        <fullName evidence="1">Uncharacterized protein</fullName>
    </submittedName>
</protein>
<dbReference type="Proteomes" id="UP001565236">
    <property type="component" value="Unassembled WGS sequence"/>
</dbReference>
<gene>
    <name evidence="1" type="ORF">AALT52_05775</name>
</gene>
<organism evidence="1 2">
    <name type="scientific">Ligilactobacillus faecis</name>
    <dbReference type="NCBI Taxonomy" id="762833"/>
    <lineage>
        <taxon>Bacteria</taxon>
        <taxon>Bacillati</taxon>
        <taxon>Bacillota</taxon>
        <taxon>Bacilli</taxon>
        <taxon>Lactobacillales</taxon>
        <taxon>Lactobacillaceae</taxon>
        <taxon>Ligilactobacillus</taxon>
    </lineage>
</organism>
<comment type="caution">
    <text evidence="1">The sequence shown here is derived from an EMBL/GenBank/DDBJ whole genome shotgun (WGS) entry which is preliminary data.</text>
</comment>
<evidence type="ECO:0000313" key="1">
    <source>
        <dbReference type="EMBL" id="MEY8662394.1"/>
    </source>
</evidence>
<dbReference type="EMBL" id="JBCLUF010000017">
    <property type="protein sequence ID" value="MEY8662394.1"/>
    <property type="molecule type" value="Genomic_DNA"/>
</dbReference>
<keyword evidence="2" id="KW-1185">Reference proteome</keyword>
<evidence type="ECO:0000313" key="2">
    <source>
        <dbReference type="Proteomes" id="UP001565236"/>
    </source>
</evidence>
<accession>A0ABV4DPJ4</accession>
<proteinExistence type="predicted"/>
<reference evidence="1 2" key="1">
    <citation type="submission" date="2024-03" db="EMBL/GenBank/DDBJ databases">
        <title>Mouse gut bacterial collection (mGBC) of GemPharmatech.</title>
        <authorList>
            <person name="He Y."/>
            <person name="Dong L."/>
            <person name="Wu D."/>
            <person name="Gao X."/>
            <person name="Lin Z."/>
        </authorList>
    </citation>
    <scope>NUCLEOTIDE SEQUENCE [LARGE SCALE GENOMIC DNA]</scope>
    <source>
        <strain evidence="1 2">15-30</strain>
    </source>
</reference>
<name>A0ABV4DPJ4_9LACO</name>